<evidence type="ECO:0000313" key="1">
    <source>
        <dbReference type="EMBL" id="KAK8202011.1"/>
    </source>
</evidence>
<reference evidence="1" key="1">
    <citation type="submission" date="2024-02" db="EMBL/GenBank/DDBJ databases">
        <title>Metagenome Assembled Genome of Zalaria obscura JY119.</title>
        <authorList>
            <person name="Vighnesh L."/>
            <person name="Jagadeeshwari U."/>
            <person name="Venkata Ramana C."/>
            <person name="Sasikala C."/>
        </authorList>
    </citation>
    <scope>NUCLEOTIDE SEQUENCE</scope>
    <source>
        <strain evidence="1">JY119</strain>
    </source>
</reference>
<proteinExistence type="predicted"/>
<comment type="caution">
    <text evidence="1">The sequence shown here is derived from an EMBL/GenBank/DDBJ whole genome shotgun (WGS) entry which is preliminary data.</text>
</comment>
<evidence type="ECO:0000313" key="2">
    <source>
        <dbReference type="Proteomes" id="UP001320706"/>
    </source>
</evidence>
<protein>
    <submittedName>
        <fullName evidence="1">Uncharacterized protein</fullName>
    </submittedName>
</protein>
<keyword evidence="2" id="KW-1185">Reference proteome</keyword>
<gene>
    <name evidence="1" type="ORF">M8818_005536</name>
</gene>
<dbReference type="EMBL" id="JAMKPW020000033">
    <property type="protein sequence ID" value="KAK8202011.1"/>
    <property type="molecule type" value="Genomic_DNA"/>
</dbReference>
<name>A0ACC3S885_9PEZI</name>
<dbReference type="Proteomes" id="UP001320706">
    <property type="component" value="Unassembled WGS sequence"/>
</dbReference>
<organism evidence="1 2">
    <name type="scientific">Zalaria obscura</name>
    <dbReference type="NCBI Taxonomy" id="2024903"/>
    <lineage>
        <taxon>Eukaryota</taxon>
        <taxon>Fungi</taxon>
        <taxon>Dikarya</taxon>
        <taxon>Ascomycota</taxon>
        <taxon>Pezizomycotina</taxon>
        <taxon>Dothideomycetes</taxon>
        <taxon>Dothideomycetidae</taxon>
        <taxon>Dothideales</taxon>
        <taxon>Zalariaceae</taxon>
        <taxon>Zalaria</taxon>
    </lineage>
</organism>
<sequence>MSRSGRLSAVDPSSESRFTDYSDLTTNGWTKLDFSGNPGNEFQFAYYHNIGAAVQALGFSEDSITARGPNAFIDHRQNKYPVINGVEYQATTGEYLNIFNPRDGVIYAESNFGPRFKVRDNEVWTGPMVPLNTWADVVFLEYQYQAAQQGQDMKNLKYCFRMNVVNQQTKEVINQAILNTPGASFQAWPGWTWDINTPEAQAILGTENGKGLAWLLIRHKTQLGHKVIQSVTAFHDDISPETAALPLHELVLRKRYNLLFKIVDASASDPSGEQARPGDS</sequence>
<accession>A0ACC3S885</accession>